<dbReference type="EMBL" id="KL648627">
    <property type="protein sequence ID" value="KEY67221.1"/>
    <property type="molecule type" value="Genomic_DNA"/>
</dbReference>
<reference evidence="3 4" key="1">
    <citation type="journal article" date="2014" name="BMC Genomics">
        <title>Comparative genome sequencing reveals chemotype-specific gene clusters in the toxigenic black mold Stachybotrys.</title>
        <authorList>
            <person name="Semeiks J."/>
            <person name="Borek D."/>
            <person name="Otwinowski Z."/>
            <person name="Grishin N.V."/>
        </authorList>
    </citation>
    <scope>NUCLEOTIDE SEQUENCE [LARGE SCALE GENOMIC DNA]</scope>
    <source>
        <strain evidence="4">CBS 109288 / IBT 7711</strain>
    </source>
</reference>
<dbReference type="OrthoDB" id="5377009at2759"/>
<evidence type="ECO:0000256" key="1">
    <source>
        <dbReference type="SAM" id="Coils"/>
    </source>
</evidence>
<dbReference type="Proteomes" id="UP000028045">
    <property type="component" value="Unassembled WGS sequence"/>
</dbReference>
<feature type="region of interest" description="Disordered" evidence="2">
    <location>
        <begin position="60"/>
        <end position="182"/>
    </location>
</feature>
<keyword evidence="4" id="KW-1185">Reference proteome</keyword>
<dbReference type="AlphaFoldDB" id="A0A084APJ2"/>
<feature type="compositionally biased region" description="Basic and acidic residues" evidence="2">
    <location>
        <begin position="344"/>
        <end position="358"/>
    </location>
</feature>
<sequence length="495" mass="53864">MPTSRTSAALDPPVQGWQPSSGVHDQGTPRTNASSQQHAAGGDSLEPSVLSMAGQTCFANHRRSSSEHTLNFDFGSPTKQRSPLRQSTSYVEPTGPRPYHDQDASGKALPPLPSLNTSSSGERMSLASPSASPRATWSSQINSPVHEASEIQSYTAETTPRIRRLPSQPSTPQPIASSPARSRFSFFTSPMSAFKSQPSSPVAVSPDDELFNLNIESALFPCGPPSDKDTFSPAAFKNLQINATGLLRRYQTEYQNRTISLMESKAEGQAQLGEKSELETRAHHLKRQLEEMGRKAAEQEMMMQELMEELNREKKLRAEEQLSRERNPTLSEGSTFSEDLGVEDDQRLKWRKSGETSKSDFSFDTDGDSVEEASLFSRSRSPTAATSSSEAGQAEPSSTYSKSATLGPSRASRHSQTPMTTLQKLFKGVSADAPRDDITRSVGGCRNCQGQDASMAWDTVSLLRDENRGLKERVAELETAVEGALDAVIGIGINV</sequence>
<keyword evidence="1" id="KW-0175">Coiled coil</keyword>
<feature type="compositionally biased region" description="Polar residues" evidence="2">
    <location>
        <begin position="328"/>
        <end position="337"/>
    </location>
</feature>
<gene>
    <name evidence="3" type="ORF">S7711_06690</name>
</gene>
<feature type="compositionally biased region" description="Polar residues" evidence="2">
    <location>
        <begin position="127"/>
        <end position="143"/>
    </location>
</feature>
<feature type="compositionally biased region" description="Low complexity" evidence="2">
    <location>
        <begin position="377"/>
        <end position="389"/>
    </location>
</feature>
<name>A0A084APJ2_STACB</name>
<evidence type="ECO:0000313" key="4">
    <source>
        <dbReference type="Proteomes" id="UP000028045"/>
    </source>
</evidence>
<feature type="region of interest" description="Disordered" evidence="2">
    <location>
        <begin position="1"/>
        <end position="48"/>
    </location>
</feature>
<protein>
    <submittedName>
        <fullName evidence="3">Uncharacterized protein</fullName>
    </submittedName>
</protein>
<dbReference type="HOGENOM" id="CLU_030582_2_0_1"/>
<proteinExistence type="predicted"/>
<feature type="coiled-coil region" evidence="1">
    <location>
        <begin position="460"/>
        <end position="487"/>
    </location>
</feature>
<evidence type="ECO:0000256" key="2">
    <source>
        <dbReference type="SAM" id="MobiDB-lite"/>
    </source>
</evidence>
<feature type="region of interest" description="Disordered" evidence="2">
    <location>
        <begin position="319"/>
        <end position="418"/>
    </location>
</feature>
<evidence type="ECO:0000313" key="3">
    <source>
        <dbReference type="EMBL" id="KEY67221.1"/>
    </source>
</evidence>
<feature type="compositionally biased region" description="Polar residues" evidence="2">
    <location>
        <begin position="395"/>
        <end position="406"/>
    </location>
</feature>
<feature type="compositionally biased region" description="Polar residues" evidence="2">
    <location>
        <begin position="17"/>
        <end position="38"/>
    </location>
</feature>
<organism evidence="3 4">
    <name type="scientific">Stachybotrys chartarum (strain CBS 109288 / IBT 7711)</name>
    <name type="common">Toxic black mold</name>
    <name type="synonym">Stilbospora chartarum</name>
    <dbReference type="NCBI Taxonomy" id="1280523"/>
    <lineage>
        <taxon>Eukaryota</taxon>
        <taxon>Fungi</taxon>
        <taxon>Dikarya</taxon>
        <taxon>Ascomycota</taxon>
        <taxon>Pezizomycotina</taxon>
        <taxon>Sordariomycetes</taxon>
        <taxon>Hypocreomycetidae</taxon>
        <taxon>Hypocreales</taxon>
        <taxon>Stachybotryaceae</taxon>
        <taxon>Stachybotrys</taxon>
    </lineage>
</organism>
<feature type="compositionally biased region" description="Polar residues" evidence="2">
    <location>
        <begin position="77"/>
        <end position="91"/>
    </location>
</feature>
<accession>A0A084APJ2</accession>